<accession>A0AAU7D9X0</accession>
<keyword evidence="4 5" id="KW-0408">Iron</keyword>
<keyword evidence="2" id="KW-0679">Respiratory chain</keyword>
<dbReference type="Gene3D" id="1.20.810.10">
    <property type="entry name" value="Cytochrome Bc1 Complex, Chain C"/>
    <property type="match status" value="1"/>
</dbReference>
<keyword evidence="7" id="KW-1133">Transmembrane helix</keyword>
<dbReference type="SUPFAM" id="SSF46626">
    <property type="entry name" value="Cytochrome c"/>
    <property type="match status" value="1"/>
</dbReference>
<keyword evidence="2" id="KW-0249">Electron transport</keyword>
<evidence type="ECO:0000259" key="8">
    <source>
        <dbReference type="PROSITE" id="PS51002"/>
    </source>
</evidence>
<dbReference type="InterPro" id="IPR048259">
    <property type="entry name" value="Cytochrome_b_N_euk/bac"/>
</dbReference>
<feature type="domain" description="Cytochrome c" evidence="9">
    <location>
        <begin position="399"/>
        <end position="476"/>
    </location>
</feature>
<accession>A0AAU7D1U5</accession>
<dbReference type="InterPro" id="IPR036909">
    <property type="entry name" value="Cyt_c-like_dom_sf"/>
</dbReference>
<name>A0AAU7D9X0_9BACT</name>
<dbReference type="PROSITE" id="PS51002">
    <property type="entry name" value="CYTB_NTER"/>
    <property type="match status" value="1"/>
</dbReference>
<proteinExistence type="predicted"/>
<evidence type="ECO:0000313" key="10">
    <source>
        <dbReference type="EMBL" id="XBH11105.1"/>
    </source>
</evidence>
<feature type="transmembrane region" description="Helical" evidence="7">
    <location>
        <begin position="324"/>
        <end position="341"/>
    </location>
</feature>
<dbReference type="PROSITE" id="PS51007">
    <property type="entry name" value="CYTC"/>
    <property type="match status" value="1"/>
</dbReference>
<dbReference type="AlphaFoldDB" id="A0AAU7D9X0"/>
<keyword evidence="1 5" id="KW-0349">Heme</keyword>
<keyword evidence="3 5" id="KW-0479">Metal-binding</keyword>
<dbReference type="KEGG" id="epl:P4G45_05095"/>
<sequence>MAELKKNGLQKTGIEVYEWFEHRLGLAKPALEAAAHPIPASSASWWYVFGSAATVLFVLQIMTGILLALVYTPSANHAWSSLQFLNNNVELGWFLRALHGWGSDFMIAIVLIHMVQVFMFGAYKFPRELTWIIGVFLLLLTLGMAFTGQVLRFDQDAYWGLGIGASIMSRVPIIGAPLVHFMLGGPIIGSATLSRFFTLHVFVIPGLLLAGVALHLLMVLRLGINEWPMPGRIVRKATYEAEYHKLTEKDGIPFVPDGAWKDAIFAAAIILAVMACAFFFGPFGPTGQPDPTIIQTTPKPDAPFLWLFAILSLLPPSMETPVILIAPVLIIGAMLLLPLVAGEGEKHWSRRPVAVLMVSVIAVSLGIFTRLGTTTPWSPVMNAWSSDAVPTKYLHERTPLERQGALVFQDKQCRNCHEVGGEGGRRGPELDSVATRLTEDQLVRQVLQGGGNMPAYGNALSPAETTALVAFLKTLNGNDLRPAQDASRVLTGENPPNATVPGEKRPSGQSHLSKEVPAQGKP</sequence>
<dbReference type="InterPro" id="IPR009056">
    <property type="entry name" value="Cyt_c-like_dom"/>
</dbReference>
<feature type="transmembrane region" description="Helical" evidence="7">
    <location>
        <begin position="157"/>
        <end position="184"/>
    </location>
</feature>
<dbReference type="SUPFAM" id="SSF81342">
    <property type="entry name" value="Transmembrane di-heme cytochromes"/>
    <property type="match status" value="1"/>
</dbReference>
<dbReference type="GO" id="GO:0020037">
    <property type="term" value="F:heme binding"/>
    <property type="evidence" value="ECO:0007669"/>
    <property type="project" value="InterPro"/>
</dbReference>
<feature type="region of interest" description="Disordered" evidence="6">
    <location>
        <begin position="485"/>
        <end position="522"/>
    </location>
</feature>
<evidence type="ECO:0000256" key="7">
    <source>
        <dbReference type="SAM" id="Phobius"/>
    </source>
</evidence>
<evidence type="ECO:0000256" key="5">
    <source>
        <dbReference type="PROSITE-ProRule" id="PRU00433"/>
    </source>
</evidence>
<feature type="transmembrane region" description="Helical" evidence="7">
    <location>
        <begin position="353"/>
        <end position="372"/>
    </location>
</feature>
<dbReference type="CDD" id="cd00284">
    <property type="entry name" value="Cytochrome_b_N"/>
    <property type="match status" value="1"/>
</dbReference>
<dbReference type="Pfam" id="PF00033">
    <property type="entry name" value="Cytochrome_B"/>
    <property type="match status" value="1"/>
</dbReference>
<dbReference type="InterPro" id="IPR027387">
    <property type="entry name" value="Cytb/b6-like_sf"/>
</dbReference>
<evidence type="ECO:0000256" key="1">
    <source>
        <dbReference type="ARBA" id="ARBA00022617"/>
    </source>
</evidence>
<feature type="domain" description="Cytochrome b/b6 N-terminal region profile" evidence="8">
    <location>
        <begin position="16"/>
        <end position="228"/>
    </location>
</feature>
<protein>
    <submittedName>
        <fullName evidence="11">Cytochrome b N-terminal domain-containing protein</fullName>
    </submittedName>
</protein>
<dbReference type="InterPro" id="IPR036150">
    <property type="entry name" value="Cyt_b/b6_C_sf"/>
</dbReference>
<evidence type="ECO:0000256" key="4">
    <source>
        <dbReference type="ARBA" id="ARBA00023004"/>
    </source>
</evidence>
<evidence type="ECO:0000256" key="2">
    <source>
        <dbReference type="ARBA" id="ARBA00022660"/>
    </source>
</evidence>
<dbReference type="Pfam" id="PF13442">
    <property type="entry name" value="Cytochrome_CBB3"/>
    <property type="match status" value="1"/>
</dbReference>
<evidence type="ECO:0000256" key="6">
    <source>
        <dbReference type="SAM" id="MobiDB-lite"/>
    </source>
</evidence>
<dbReference type="PANTHER" id="PTHR19271:SF16">
    <property type="entry name" value="CYTOCHROME B"/>
    <property type="match status" value="1"/>
</dbReference>
<feature type="transmembrane region" description="Helical" evidence="7">
    <location>
        <begin position="45"/>
        <end position="71"/>
    </location>
</feature>
<dbReference type="GO" id="GO:0009055">
    <property type="term" value="F:electron transfer activity"/>
    <property type="evidence" value="ECO:0007669"/>
    <property type="project" value="InterPro"/>
</dbReference>
<dbReference type="EMBL" id="CP121194">
    <property type="protein sequence ID" value="XBH11105.1"/>
    <property type="molecule type" value="Genomic_DNA"/>
</dbReference>
<dbReference type="PANTHER" id="PTHR19271">
    <property type="entry name" value="CYTOCHROME B"/>
    <property type="match status" value="1"/>
</dbReference>
<evidence type="ECO:0000259" key="9">
    <source>
        <dbReference type="PROSITE" id="PS51007"/>
    </source>
</evidence>
<feature type="transmembrane region" description="Helical" evidence="7">
    <location>
        <begin position="196"/>
        <end position="220"/>
    </location>
</feature>
<gene>
    <name evidence="10" type="ORF">P4G45_05095</name>
    <name evidence="11" type="ORF">P8936_05060</name>
</gene>
<dbReference type="InterPro" id="IPR016174">
    <property type="entry name" value="Di-haem_cyt_TM"/>
</dbReference>
<feature type="transmembrane region" description="Helical" evidence="7">
    <location>
        <begin position="130"/>
        <end position="151"/>
    </location>
</feature>
<dbReference type="EMBL" id="CP121195">
    <property type="protein sequence ID" value="XBH14534.1"/>
    <property type="molecule type" value="Genomic_DNA"/>
</dbReference>
<keyword evidence="7" id="KW-0812">Transmembrane</keyword>
<dbReference type="InterPro" id="IPR005797">
    <property type="entry name" value="Cyt_b/b6_N"/>
</dbReference>
<dbReference type="GO" id="GO:0016020">
    <property type="term" value="C:membrane"/>
    <property type="evidence" value="ECO:0007669"/>
    <property type="project" value="InterPro"/>
</dbReference>
<dbReference type="GO" id="GO:0016491">
    <property type="term" value="F:oxidoreductase activity"/>
    <property type="evidence" value="ECO:0007669"/>
    <property type="project" value="InterPro"/>
</dbReference>
<dbReference type="GO" id="GO:0022904">
    <property type="term" value="P:respiratory electron transport chain"/>
    <property type="evidence" value="ECO:0007669"/>
    <property type="project" value="InterPro"/>
</dbReference>
<organism evidence="11">
    <name type="scientific">Edaphobacter paludis</name>
    <dbReference type="NCBI Taxonomy" id="3035702"/>
    <lineage>
        <taxon>Bacteria</taxon>
        <taxon>Pseudomonadati</taxon>
        <taxon>Acidobacteriota</taxon>
        <taxon>Terriglobia</taxon>
        <taxon>Terriglobales</taxon>
        <taxon>Acidobacteriaceae</taxon>
        <taxon>Edaphobacter</taxon>
    </lineage>
</organism>
<dbReference type="RefSeq" id="WP_348268593.1">
    <property type="nucleotide sequence ID" value="NZ_CP121194.1"/>
</dbReference>
<feature type="transmembrane region" description="Helical" evidence="7">
    <location>
        <begin position="263"/>
        <end position="281"/>
    </location>
</feature>
<keyword evidence="2" id="KW-0813">Transport</keyword>
<evidence type="ECO:0000256" key="3">
    <source>
        <dbReference type="ARBA" id="ARBA00022723"/>
    </source>
</evidence>
<dbReference type="Gene3D" id="1.10.760.10">
    <property type="entry name" value="Cytochrome c-like domain"/>
    <property type="match status" value="1"/>
</dbReference>
<reference evidence="11" key="1">
    <citation type="submission" date="2023-03" db="EMBL/GenBank/DDBJ databases">
        <title>Edaphobacter sp.</title>
        <authorList>
            <person name="Huber K.J."/>
            <person name="Papendorf J."/>
            <person name="Pilke C."/>
            <person name="Bunk B."/>
            <person name="Sproeer C."/>
            <person name="Pester M."/>
        </authorList>
    </citation>
    <scope>NUCLEOTIDE SEQUENCE</scope>
    <source>
        <strain evidence="10">DSM 109919</strain>
        <strain evidence="11">DSM 109920</strain>
    </source>
</reference>
<keyword evidence="7" id="KW-0472">Membrane</keyword>
<evidence type="ECO:0000313" key="11">
    <source>
        <dbReference type="EMBL" id="XBH14534.1"/>
    </source>
</evidence>
<dbReference type="SUPFAM" id="SSF81648">
    <property type="entry name" value="a domain/subunit of cytochrome bc1 complex (Ubiquinol-cytochrome c reductase)"/>
    <property type="match status" value="1"/>
</dbReference>
<dbReference type="GO" id="GO:0046872">
    <property type="term" value="F:metal ion binding"/>
    <property type="evidence" value="ECO:0007669"/>
    <property type="project" value="UniProtKB-KW"/>
</dbReference>